<evidence type="ECO:0000313" key="3">
    <source>
        <dbReference type="EMBL" id="OCK84175.1"/>
    </source>
</evidence>
<protein>
    <submittedName>
        <fullName evidence="3">Uncharacterized protein</fullName>
    </submittedName>
</protein>
<feature type="compositionally biased region" description="Basic and acidic residues" evidence="1">
    <location>
        <begin position="36"/>
        <end position="52"/>
    </location>
</feature>
<keyword evidence="2" id="KW-0812">Transmembrane</keyword>
<name>A0A8E2EHN2_9PEZI</name>
<organism evidence="3 4">
    <name type="scientific">Lepidopterella palustris CBS 459.81</name>
    <dbReference type="NCBI Taxonomy" id="1314670"/>
    <lineage>
        <taxon>Eukaryota</taxon>
        <taxon>Fungi</taxon>
        <taxon>Dikarya</taxon>
        <taxon>Ascomycota</taxon>
        <taxon>Pezizomycotina</taxon>
        <taxon>Dothideomycetes</taxon>
        <taxon>Pleosporomycetidae</taxon>
        <taxon>Mytilinidiales</taxon>
        <taxon>Argynnaceae</taxon>
        <taxon>Lepidopterella</taxon>
    </lineage>
</organism>
<evidence type="ECO:0000256" key="1">
    <source>
        <dbReference type="SAM" id="MobiDB-lite"/>
    </source>
</evidence>
<sequence>MSTGRVAEERTYQELAIRNVNVHAFKGDVGHITEDSEIDSVHEGSKKPEGNERSSASPTVDISPEDELDDTSDRNAYYLWLKWWAQSDDSTKGAIVRNMCIIVGIATADVTLIGIWLMSDNILRHKGKVFFSCIGRYWYHHESILPRHALG</sequence>
<proteinExistence type="predicted"/>
<feature type="transmembrane region" description="Helical" evidence="2">
    <location>
        <begin position="95"/>
        <end position="118"/>
    </location>
</feature>
<keyword evidence="4" id="KW-1185">Reference proteome</keyword>
<keyword evidence="2" id="KW-1133">Transmembrane helix</keyword>
<dbReference type="AlphaFoldDB" id="A0A8E2EHN2"/>
<dbReference type="EMBL" id="KV744843">
    <property type="protein sequence ID" value="OCK84175.1"/>
    <property type="molecule type" value="Genomic_DNA"/>
</dbReference>
<accession>A0A8E2EHN2</accession>
<evidence type="ECO:0000256" key="2">
    <source>
        <dbReference type="SAM" id="Phobius"/>
    </source>
</evidence>
<feature type="region of interest" description="Disordered" evidence="1">
    <location>
        <begin position="36"/>
        <end position="70"/>
    </location>
</feature>
<dbReference type="Proteomes" id="UP000250266">
    <property type="component" value="Unassembled WGS sequence"/>
</dbReference>
<evidence type="ECO:0000313" key="4">
    <source>
        <dbReference type="Proteomes" id="UP000250266"/>
    </source>
</evidence>
<gene>
    <name evidence="3" type="ORF">K432DRAFT_440273</name>
</gene>
<keyword evidence="2" id="KW-0472">Membrane</keyword>
<reference evidence="3 4" key="1">
    <citation type="journal article" date="2016" name="Nat. Commun.">
        <title>Ectomycorrhizal ecology is imprinted in the genome of the dominant symbiotic fungus Cenococcum geophilum.</title>
        <authorList>
            <consortium name="DOE Joint Genome Institute"/>
            <person name="Peter M."/>
            <person name="Kohler A."/>
            <person name="Ohm R.A."/>
            <person name="Kuo A."/>
            <person name="Krutzmann J."/>
            <person name="Morin E."/>
            <person name="Arend M."/>
            <person name="Barry K.W."/>
            <person name="Binder M."/>
            <person name="Choi C."/>
            <person name="Clum A."/>
            <person name="Copeland A."/>
            <person name="Grisel N."/>
            <person name="Haridas S."/>
            <person name="Kipfer T."/>
            <person name="LaButti K."/>
            <person name="Lindquist E."/>
            <person name="Lipzen A."/>
            <person name="Maire R."/>
            <person name="Meier B."/>
            <person name="Mihaltcheva S."/>
            <person name="Molinier V."/>
            <person name="Murat C."/>
            <person name="Poggeler S."/>
            <person name="Quandt C.A."/>
            <person name="Sperisen C."/>
            <person name="Tritt A."/>
            <person name="Tisserant E."/>
            <person name="Crous P.W."/>
            <person name="Henrissat B."/>
            <person name="Nehls U."/>
            <person name="Egli S."/>
            <person name="Spatafora J.W."/>
            <person name="Grigoriev I.V."/>
            <person name="Martin F.M."/>
        </authorList>
    </citation>
    <scope>NUCLEOTIDE SEQUENCE [LARGE SCALE GENOMIC DNA]</scope>
    <source>
        <strain evidence="3 4">CBS 459.81</strain>
    </source>
</reference>